<comment type="caution">
    <text evidence="1">The sequence shown here is derived from an EMBL/GenBank/DDBJ whole genome shotgun (WGS) entry which is preliminary data.</text>
</comment>
<dbReference type="Proteomes" id="UP000004986">
    <property type="component" value="Unassembled WGS sequence"/>
</dbReference>
<protein>
    <submittedName>
        <fullName evidence="1">Uncharacterized protein</fullName>
    </submittedName>
</protein>
<evidence type="ECO:0000313" key="2">
    <source>
        <dbReference type="Proteomes" id="UP000004986"/>
    </source>
</evidence>
<evidence type="ECO:0000313" key="1">
    <source>
        <dbReference type="EMBL" id="EGH43598.1"/>
    </source>
</evidence>
<reference evidence="1 2" key="1">
    <citation type="journal article" date="2011" name="PLoS Pathog.">
        <title>Dynamic evolution of pathogenicity revealed by sequencing and comparative genomics of 19 Pseudomonas syringae isolates.</title>
        <authorList>
            <person name="Baltrus D.A."/>
            <person name="Nishimura M.T."/>
            <person name="Romanchuk A."/>
            <person name="Chang J.H."/>
            <person name="Mukhtar M.S."/>
            <person name="Cherkis K."/>
            <person name="Roach J."/>
            <person name="Grant S.R."/>
            <person name="Jones C.D."/>
            <person name="Dangl J.L."/>
        </authorList>
    </citation>
    <scope>NUCLEOTIDE SEQUENCE [LARGE SCALE GENOMIC DNA]</scope>
    <source>
        <strain evidence="1 2">1704B</strain>
    </source>
</reference>
<dbReference type="HOGENOM" id="CLU_3156890_0_0_6"/>
<sequence>MIADQLAIEVQLVQVTAAVVKIIRMIDAKQLPPVLHSSVVMCSLFLKN</sequence>
<dbReference type="PATRIC" id="fig|629263.4.peg.2427"/>
<keyword evidence="2" id="KW-1185">Reference proteome</keyword>
<dbReference type="EMBL" id="AEAI01000743">
    <property type="protein sequence ID" value="EGH43598.1"/>
    <property type="molecule type" value="Genomic_DNA"/>
</dbReference>
<name>F3G948_PSESJ</name>
<organism evidence="1 2">
    <name type="scientific">Pseudomonas syringae pv. pisi str. 1704B</name>
    <dbReference type="NCBI Taxonomy" id="629263"/>
    <lineage>
        <taxon>Bacteria</taxon>
        <taxon>Pseudomonadati</taxon>
        <taxon>Pseudomonadota</taxon>
        <taxon>Gammaproteobacteria</taxon>
        <taxon>Pseudomonadales</taxon>
        <taxon>Pseudomonadaceae</taxon>
        <taxon>Pseudomonas</taxon>
        <taxon>Pseudomonas syringae</taxon>
    </lineage>
</organism>
<accession>F3G948</accession>
<dbReference type="BioCyc" id="PSYR629263:G11X0-2718-MONOMER"/>
<gene>
    <name evidence="1" type="ORF">PSYPI_14908</name>
</gene>
<proteinExistence type="predicted"/>
<dbReference type="AlphaFoldDB" id="F3G948"/>